<protein>
    <submittedName>
        <fullName evidence="2">Uncharacterized protein</fullName>
    </submittedName>
</protein>
<accession>X1AK97</accession>
<sequence length="83" mass="9734">NVDIDLNTITYYSIGIGYILQLFGFVLIFPYSLYYLLTITALERSRQIPEIQIEKIIQKIQEPIDLDEFIAEEELKIKKGDYS</sequence>
<reference evidence="2" key="1">
    <citation type="journal article" date="2014" name="Front. Microbiol.">
        <title>High frequency of phylogenetically diverse reductive dehalogenase-homologous genes in deep subseafloor sedimentary metagenomes.</title>
        <authorList>
            <person name="Kawai M."/>
            <person name="Futagami T."/>
            <person name="Toyoda A."/>
            <person name="Takaki Y."/>
            <person name="Nishi S."/>
            <person name="Hori S."/>
            <person name="Arai W."/>
            <person name="Tsubouchi T."/>
            <person name="Morono Y."/>
            <person name="Uchiyama I."/>
            <person name="Ito T."/>
            <person name="Fujiyama A."/>
            <person name="Inagaki F."/>
            <person name="Takami H."/>
        </authorList>
    </citation>
    <scope>NUCLEOTIDE SEQUENCE</scope>
    <source>
        <strain evidence="2">Expedition CK06-06</strain>
    </source>
</reference>
<name>X1AK97_9ZZZZ</name>
<organism evidence="2">
    <name type="scientific">marine sediment metagenome</name>
    <dbReference type="NCBI Taxonomy" id="412755"/>
    <lineage>
        <taxon>unclassified sequences</taxon>
        <taxon>metagenomes</taxon>
        <taxon>ecological metagenomes</taxon>
    </lineage>
</organism>
<keyword evidence="1" id="KW-0472">Membrane</keyword>
<dbReference type="AlphaFoldDB" id="X1AK97"/>
<feature type="non-terminal residue" evidence="2">
    <location>
        <position position="1"/>
    </location>
</feature>
<proteinExistence type="predicted"/>
<comment type="caution">
    <text evidence="2">The sequence shown here is derived from an EMBL/GenBank/DDBJ whole genome shotgun (WGS) entry which is preliminary data.</text>
</comment>
<keyword evidence="1" id="KW-1133">Transmembrane helix</keyword>
<dbReference type="EMBL" id="BART01008954">
    <property type="protein sequence ID" value="GAG60441.1"/>
    <property type="molecule type" value="Genomic_DNA"/>
</dbReference>
<evidence type="ECO:0000313" key="2">
    <source>
        <dbReference type="EMBL" id="GAG60441.1"/>
    </source>
</evidence>
<keyword evidence="1" id="KW-0812">Transmembrane</keyword>
<evidence type="ECO:0000256" key="1">
    <source>
        <dbReference type="SAM" id="Phobius"/>
    </source>
</evidence>
<gene>
    <name evidence="2" type="ORF">S01H4_19990</name>
</gene>
<feature type="transmembrane region" description="Helical" evidence="1">
    <location>
        <begin position="12"/>
        <end position="37"/>
    </location>
</feature>